<dbReference type="AlphaFoldDB" id="A0A397AVH7"/>
<evidence type="ECO:0000313" key="3">
    <source>
        <dbReference type="Proteomes" id="UP000265427"/>
    </source>
</evidence>
<accession>A0A397AVH7</accession>
<dbReference type="Gene3D" id="3.60.15.10">
    <property type="entry name" value="Ribonuclease Z/Hydroxyacylglutathione hydrolase-like"/>
    <property type="match status" value="1"/>
</dbReference>
<dbReference type="PANTHER" id="PTHR46504">
    <property type="entry name" value="TRNASE Z TRZ1"/>
    <property type="match status" value="1"/>
</dbReference>
<dbReference type="Proteomes" id="UP000265427">
    <property type="component" value="Unassembled WGS sequence"/>
</dbReference>
<name>A0A397AVH7_APHAT</name>
<dbReference type="PANTHER" id="PTHR46504:SF2">
    <property type="entry name" value="TRNASE Z TRZ1"/>
    <property type="match status" value="1"/>
</dbReference>
<proteinExistence type="predicted"/>
<organism evidence="2 3">
    <name type="scientific">Aphanomyces astaci</name>
    <name type="common">Crayfish plague agent</name>
    <dbReference type="NCBI Taxonomy" id="112090"/>
    <lineage>
        <taxon>Eukaryota</taxon>
        <taxon>Sar</taxon>
        <taxon>Stramenopiles</taxon>
        <taxon>Oomycota</taxon>
        <taxon>Saprolegniomycetes</taxon>
        <taxon>Saprolegniales</taxon>
        <taxon>Verrucalvaceae</taxon>
        <taxon>Aphanomyces</taxon>
    </lineage>
</organism>
<protein>
    <recommendedName>
        <fullName evidence="4">Metallo-beta-lactamase domain-containing protein</fullName>
    </recommendedName>
</protein>
<comment type="caution">
    <text evidence="2">The sequence shown here is derived from an EMBL/GenBank/DDBJ whole genome shotgun (WGS) entry which is preliminary data.</text>
</comment>
<dbReference type="InterPro" id="IPR036866">
    <property type="entry name" value="RibonucZ/Hydroxyglut_hydro"/>
</dbReference>
<evidence type="ECO:0000256" key="1">
    <source>
        <dbReference type="SAM" id="MobiDB-lite"/>
    </source>
</evidence>
<sequence>MEAIPTDPPVHVHSIAGKASCCYVDSMNVAFDMGVNFVKSVVQDHVFISHGHIDHIQALPAHAAERQLTGMKPATYYMPSHLVPHMQQIMVSYSKMQESDIAAVLVGVDAGSVVHISPKVAVKAFATAHRVASLGYVAYSISKTLKGEFVGLPGRELGALRKQNVVLEDITWVPSVAYTGDTCIEFFDQHDRCADFLRAAVLVTEVPISGDLALTVCAKCTFLGDTSAESKADETGHLHLNQLARRMHRFVNSSLVLTHFSARYSFQDIQDTLTRQLLPPPHDANDEAVRRIFMAYGDRWVALTRPPSPPAPPAVASDKPTQS</sequence>
<dbReference type="VEuPathDB" id="FungiDB:H257_16336"/>
<feature type="region of interest" description="Disordered" evidence="1">
    <location>
        <begin position="304"/>
        <end position="323"/>
    </location>
</feature>
<gene>
    <name evidence="2" type="ORF">DYB36_005913</name>
</gene>
<evidence type="ECO:0008006" key="4">
    <source>
        <dbReference type="Google" id="ProtNLM"/>
    </source>
</evidence>
<reference evidence="2 3" key="1">
    <citation type="submission" date="2018-08" db="EMBL/GenBank/DDBJ databases">
        <title>Aphanomyces genome sequencing and annotation.</title>
        <authorList>
            <person name="Minardi D."/>
            <person name="Oidtmann B."/>
            <person name="Van Der Giezen M."/>
            <person name="Studholme D.J."/>
        </authorList>
    </citation>
    <scope>NUCLEOTIDE SEQUENCE [LARGE SCALE GENOMIC DNA]</scope>
    <source>
        <strain evidence="2 3">Kv</strain>
    </source>
</reference>
<dbReference type="SUPFAM" id="SSF56281">
    <property type="entry name" value="Metallo-hydrolase/oxidoreductase"/>
    <property type="match status" value="1"/>
</dbReference>
<evidence type="ECO:0000313" key="2">
    <source>
        <dbReference type="EMBL" id="RHY10295.1"/>
    </source>
</evidence>
<dbReference type="EMBL" id="QUSZ01005302">
    <property type="protein sequence ID" value="RHY10295.1"/>
    <property type="molecule type" value="Genomic_DNA"/>
</dbReference>